<evidence type="ECO:0000313" key="8">
    <source>
        <dbReference type="EMBL" id="NYD27737.1"/>
    </source>
</evidence>
<dbReference type="InterPro" id="IPR001851">
    <property type="entry name" value="ABC_transp_permease"/>
</dbReference>
<evidence type="ECO:0000256" key="3">
    <source>
        <dbReference type="ARBA" id="ARBA00022692"/>
    </source>
</evidence>
<dbReference type="EMBL" id="JACCBD010000001">
    <property type="protein sequence ID" value="NYD27737.1"/>
    <property type="molecule type" value="Genomic_DNA"/>
</dbReference>
<evidence type="ECO:0000256" key="4">
    <source>
        <dbReference type="ARBA" id="ARBA00022989"/>
    </source>
</evidence>
<sequence>MNQSTAVRTPSTESVTTPPSFDSSEPSAARRLLTSTAFLIAVVVVALILLFGLLSPNGVFLGPANFRNLALDSAQLILLAVGMTFLVGAGELDLSIGANVILSSVVAAKVITWLGGSPEAVLAGEYTNALLAVLAGVAAAIGTGLLFGFINALLVNTLRVNSFIVTLAMMSVGSGLAYIVTNGVNVSSLPREMQKGFGSADFIGIIPIPALLALVVGAIAWYTMTKLRFGAHTLGMGSSLRAAERAGVNVRRQRIKLFLIMGGICGLVGFIDIARFLTTNIQGHQGDALAAIAAVVIGGTSLFGGRASVPGSMIAAIIPAVLINGLVILRVGSFYQLVVTGAILLIAVGIDQRRRAQQK</sequence>
<feature type="transmembrane region" description="Helical" evidence="7">
    <location>
        <begin position="73"/>
        <end position="89"/>
    </location>
</feature>
<feature type="transmembrane region" description="Helical" evidence="7">
    <location>
        <begin position="312"/>
        <end position="328"/>
    </location>
</feature>
<feature type="transmembrane region" description="Helical" evidence="7">
    <location>
        <begin position="128"/>
        <end position="150"/>
    </location>
</feature>
<evidence type="ECO:0000256" key="2">
    <source>
        <dbReference type="ARBA" id="ARBA00022475"/>
    </source>
</evidence>
<gene>
    <name evidence="8" type="ORF">BJ960_002540</name>
</gene>
<evidence type="ECO:0000256" key="5">
    <source>
        <dbReference type="ARBA" id="ARBA00023136"/>
    </source>
</evidence>
<proteinExistence type="predicted"/>
<feature type="transmembrane region" description="Helical" evidence="7">
    <location>
        <begin position="162"/>
        <end position="180"/>
    </location>
</feature>
<evidence type="ECO:0000256" key="7">
    <source>
        <dbReference type="SAM" id="Phobius"/>
    </source>
</evidence>
<name>A0A852R4Q1_9MICO</name>
<evidence type="ECO:0000256" key="6">
    <source>
        <dbReference type="SAM" id="MobiDB-lite"/>
    </source>
</evidence>
<feature type="region of interest" description="Disordered" evidence="6">
    <location>
        <begin position="1"/>
        <end position="25"/>
    </location>
</feature>
<feature type="transmembrane region" description="Helical" evidence="7">
    <location>
        <begin position="288"/>
        <end position="305"/>
    </location>
</feature>
<keyword evidence="4 7" id="KW-1133">Transmembrane helix</keyword>
<keyword evidence="3 7" id="KW-0812">Transmembrane</keyword>
<dbReference type="PANTHER" id="PTHR32196:SF72">
    <property type="entry name" value="RIBOSE IMPORT PERMEASE PROTEIN RBSC"/>
    <property type="match status" value="1"/>
</dbReference>
<feature type="transmembrane region" description="Helical" evidence="7">
    <location>
        <begin position="32"/>
        <end position="53"/>
    </location>
</feature>
<dbReference type="PANTHER" id="PTHR32196">
    <property type="entry name" value="ABC TRANSPORTER PERMEASE PROTEIN YPHD-RELATED-RELATED"/>
    <property type="match status" value="1"/>
</dbReference>
<feature type="transmembrane region" description="Helical" evidence="7">
    <location>
        <begin position="257"/>
        <end position="276"/>
    </location>
</feature>
<keyword evidence="2" id="KW-1003">Cell membrane</keyword>
<keyword evidence="9" id="KW-1185">Reference proteome</keyword>
<organism evidence="8 9">
    <name type="scientific">Leucobacter aridicollis</name>
    <dbReference type="NCBI Taxonomy" id="283878"/>
    <lineage>
        <taxon>Bacteria</taxon>
        <taxon>Bacillati</taxon>
        <taxon>Actinomycetota</taxon>
        <taxon>Actinomycetes</taxon>
        <taxon>Micrococcales</taxon>
        <taxon>Microbacteriaceae</taxon>
        <taxon>Leucobacter</taxon>
    </lineage>
</organism>
<feature type="transmembrane region" description="Helical" evidence="7">
    <location>
        <begin position="334"/>
        <end position="350"/>
    </location>
</feature>
<dbReference type="Proteomes" id="UP000586095">
    <property type="component" value="Unassembled WGS sequence"/>
</dbReference>
<protein>
    <submittedName>
        <fullName evidence="8">Ribose transport system permease protein</fullName>
    </submittedName>
</protein>
<feature type="transmembrane region" description="Helical" evidence="7">
    <location>
        <begin position="96"/>
        <end position="116"/>
    </location>
</feature>
<evidence type="ECO:0000313" key="9">
    <source>
        <dbReference type="Proteomes" id="UP000586095"/>
    </source>
</evidence>
<reference evidence="8 9" key="1">
    <citation type="submission" date="2020-07" db="EMBL/GenBank/DDBJ databases">
        <title>Sequencing the genomes of 1000 actinobacteria strains.</title>
        <authorList>
            <person name="Klenk H.-P."/>
        </authorList>
    </citation>
    <scope>NUCLEOTIDE SEQUENCE [LARGE SCALE GENOMIC DNA]</scope>
    <source>
        <strain evidence="8 9">DSM 17380</strain>
    </source>
</reference>
<dbReference type="AlphaFoldDB" id="A0A852R4Q1"/>
<keyword evidence="5 7" id="KW-0472">Membrane</keyword>
<comment type="subcellular location">
    <subcellularLocation>
        <location evidence="1">Cell membrane</location>
        <topology evidence="1">Multi-pass membrane protein</topology>
    </subcellularLocation>
</comment>
<feature type="compositionally biased region" description="Low complexity" evidence="6">
    <location>
        <begin position="9"/>
        <end position="20"/>
    </location>
</feature>
<feature type="transmembrane region" description="Helical" evidence="7">
    <location>
        <begin position="200"/>
        <end position="222"/>
    </location>
</feature>
<dbReference type="CDD" id="cd06579">
    <property type="entry name" value="TM_PBP1_transp_AraH_like"/>
    <property type="match status" value="1"/>
</dbReference>
<dbReference type="GO" id="GO:0022857">
    <property type="term" value="F:transmembrane transporter activity"/>
    <property type="evidence" value="ECO:0007669"/>
    <property type="project" value="InterPro"/>
</dbReference>
<dbReference type="GO" id="GO:0005886">
    <property type="term" value="C:plasma membrane"/>
    <property type="evidence" value="ECO:0007669"/>
    <property type="project" value="UniProtKB-SubCell"/>
</dbReference>
<dbReference type="RefSeq" id="WP_185987565.1">
    <property type="nucleotide sequence ID" value="NZ_BAAALZ010000001.1"/>
</dbReference>
<comment type="caution">
    <text evidence="8">The sequence shown here is derived from an EMBL/GenBank/DDBJ whole genome shotgun (WGS) entry which is preliminary data.</text>
</comment>
<evidence type="ECO:0000256" key="1">
    <source>
        <dbReference type="ARBA" id="ARBA00004651"/>
    </source>
</evidence>
<accession>A0A852R4Q1</accession>
<dbReference type="Pfam" id="PF02653">
    <property type="entry name" value="BPD_transp_2"/>
    <property type="match status" value="1"/>
</dbReference>